<dbReference type="PROSITE" id="PS51186">
    <property type="entry name" value="GNAT"/>
    <property type="match status" value="1"/>
</dbReference>
<gene>
    <name evidence="4" type="ORF">Afil01_54890</name>
</gene>
<dbReference type="InterPro" id="IPR016181">
    <property type="entry name" value="Acyl_CoA_acyltransferase"/>
</dbReference>
<dbReference type="GO" id="GO:0016747">
    <property type="term" value="F:acyltransferase activity, transferring groups other than amino-acyl groups"/>
    <property type="evidence" value="ECO:0007669"/>
    <property type="project" value="InterPro"/>
</dbReference>
<dbReference type="InterPro" id="IPR050832">
    <property type="entry name" value="Bact_Acetyltransf"/>
</dbReference>
<feature type="domain" description="N-acetyltransferase" evidence="3">
    <location>
        <begin position="1"/>
        <end position="158"/>
    </location>
</feature>
<keyword evidence="1" id="KW-0808">Transferase</keyword>
<dbReference type="AlphaFoldDB" id="A0A9W6SR53"/>
<keyword evidence="2" id="KW-0012">Acyltransferase</keyword>
<dbReference type="EMBL" id="BSTX01000004">
    <property type="protein sequence ID" value="GLZ80682.1"/>
    <property type="molecule type" value="Genomic_DNA"/>
</dbReference>
<dbReference type="CDD" id="cd04301">
    <property type="entry name" value="NAT_SF"/>
    <property type="match status" value="1"/>
</dbReference>
<dbReference type="RefSeq" id="WP_285665927.1">
    <property type="nucleotide sequence ID" value="NZ_BSTX01000004.1"/>
</dbReference>
<dbReference type="InterPro" id="IPR000182">
    <property type="entry name" value="GNAT_dom"/>
</dbReference>
<comment type="caution">
    <text evidence="4">The sequence shown here is derived from an EMBL/GenBank/DDBJ whole genome shotgun (WGS) entry which is preliminary data.</text>
</comment>
<dbReference type="PANTHER" id="PTHR43877">
    <property type="entry name" value="AMINOALKYLPHOSPHONATE N-ACETYLTRANSFERASE-RELATED-RELATED"/>
    <property type="match status" value="1"/>
</dbReference>
<evidence type="ECO:0000256" key="1">
    <source>
        <dbReference type="ARBA" id="ARBA00022679"/>
    </source>
</evidence>
<dbReference type="Gene3D" id="3.40.630.30">
    <property type="match status" value="1"/>
</dbReference>
<dbReference type="Pfam" id="PF00583">
    <property type="entry name" value="Acetyltransf_1"/>
    <property type="match status" value="1"/>
</dbReference>
<evidence type="ECO:0000313" key="4">
    <source>
        <dbReference type="EMBL" id="GLZ80682.1"/>
    </source>
</evidence>
<organism evidence="4 5">
    <name type="scientific">Actinorhabdospora filicis</name>
    <dbReference type="NCBI Taxonomy" id="1785913"/>
    <lineage>
        <taxon>Bacteria</taxon>
        <taxon>Bacillati</taxon>
        <taxon>Actinomycetota</taxon>
        <taxon>Actinomycetes</taxon>
        <taxon>Micromonosporales</taxon>
        <taxon>Micromonosporaceae</taxon>
        <taxon>Actinorhabdospora</taxon>
    </lineage>
</organism>
<evidence type="ECO:0000259" key="3">
    <source>
        <dbReference type="PROSITE" id="PS51186"/>
    </source>
</evidence>
<dbReference type="SUPFAM" id="SSF55729">
    <property type="entry name" value="Acyl-CoA N-acyltransferases (Nat)"/>
    <property type="match status" value="1"/>
</dbReference>
<protein>
    <submittedName>
        <fullName evidence="4">GNAT family N-acetyltransferase</fullName>
    </submittedName>
</protein>
<name>A0A9W6SR53_9ACTN</name>
<evidence type="ECO:0000313" key="5">
    <source>
        <dbReference type="Proteomes" id="UP001165079"/>
    </source>
</evidence>
<dbReference type="Proteomes" id="UP001165079">
    <property type="component" value="Unassembled WGS sequence"/>
</dbReference>
<dbReference type="PANTHER" id="PTHR43877:SF2">
    <property type="entry name" value="AMINOALKYLPHOSPHONATE N-ACETYLTRANSFERASE-RELATED"/>
    <property type="match status" value="1"/>
</dbReference>
<accession>A0A9W6SR53</accession>
<sequence>MIRDRSTVDLPGCVSALRAVFEADRYPAAWPADPAGWLTPQGLLLARVSGDVDGHVGLVDGEPPAALGLRREDVAWVSRLFVAPSARRGGLARALLRDAVAGAGALGRRAVLDVESGAAKAIALYEGEGWTRVHTATAEWIAPDGRPAVLHYYLSPSG</sequence>
<proteinExistence type="predicted"/>
<evidence type="ECO:0000256" key="2">
    <source>
        <dbReference type="ARBA" id="ARBA00023315"/>
    </source>
</evidence>
<reference evidence="4" key="1">
    <citation type="submission" date="2023-03" db="EMBL/GenBank/DDBJ databases">
        <title>Actinorhabdospora filicis NBRC 111898.</title>
        <authorList>
            <person name="Ichikawa N."/>
            <person name="Sato H."/>
            <person name="Tonouchi N."/>
        </authorList>
    </citation>
    <scope>NUCLEOTIDE SEQUENCE</scope>
    <source>
        <strain evidence="4">NBRC 111898</strain>
    </source>
</reference>
<keyword evidence="5" id="KW-1185">Reference proteome</keyword>